<evidence type="ECO:0000259" key="5">
    <source>
        <dbReference type="PROSITE" id="PS50600"/>
    </source>
</evidence>
<evidence type="ECO:0000313" key="7">
    <source>
        <dbReference type="Proteomes" id="UP001058974"/>
    </source>
</evidence>
<organism evidence="6 7">
    <name type="scientific">Pisum sativum</name>
    <name type="common">Garden pea</name>
    <name type="synonym">Lathyrus oleraceus</name>
    <dbReference type="NCBI Taxonomy" id="3888"/>
    <lineage>
        <taxon>Eukaryota</taxon>
        <taxon>Viridiplantae</taxon>
        <taxon>Streptophyta</taxon>
        <taxon>Embryophyta</taxon>
        <taxon>Tracheophyta</taxon>
        <taxon>Spermatophyta</taxon>
        <taxon>Magnoliopsida</taxon>
        <taxon>eudicotyledons</taxon>
        <taxon>Gunneridae</taxon>
        <taxon>Pentapetalae</taxon>
        <taxon>rosids</taxon>
        <taxon>fabids</taxon>
        <taxon>Fabales</taxon>
        <taxon>Fabaceae</taxon>
        <taxon>Papilionoideae</taxon>
        <taxon>50 kb inversion clade</taxon>
        <taxon>NPAAA clade</taxon>
        <taxon>Hologalegina</taxon>
        <taxon>IRL clade</taxon>
        <taxon>Fabeae</taxon>
        <taxon>Lathyrus</taxon>
    </lineage>
</organism>
<dbReference type="AlphaFoldDB" id="A0A9D4YAI8"/>
<dbReference type="InterPro" id="IPR018170">
    <property type="entry name" value="Aldo/ket_reductase_CS"/>
</dbReference>
<protein>
    <submittedName>
        <fullName evidence="6">NADPH-dependent aldo-keto reductase</fullName>
    </submittedName>
</protein>
<feature type="compositionally biased region" description="Basic residues" evidence="4">
    <location>
        <begin position="423"/>
        <end position="432"/>
    </location>
</feature>
<keyword evidence="2" id="KW-0645">Protease</keyword>
<dbReference type="Proteomes" id="UP001058974">
    <property type="component" value="Chromosome 2"/>
</dbReference>
<dbReference type="PROSITE" id="PS50600">
    <property type="entry name" value="ULP_PROTEASE"/>
    <property type="match status" value="1"/>
</dbReference>
<dbReference type="Gramene" id="Psat02G0196800-T1">
    <property type="protein sequence ID" value="KAI5435357.1"/>
    <property type="gene ID" value="KIW84_021968"/>
</dbReference>
<dbReference type="Pfam" id="PF02902">
    <property type="entry name" value="Peptidase_C48"/>
    <property type="match status" value="1"/>
</dbReference>
<dbReference type="Pfam" id="PF03004">
    <property type="entry name" value="Transposase_24"/>
    <property type="match status" value="1"/>
</dbReference>
<dbReference type="InterPro" id="IPR020471">
    <property type="entry name" value="AKR"/>
</dbReference>
<evidence type="ECO:0000256" key="2">
    <source>
        <dbReference type="ARBA" id="ARBA00022670"/>
    </source>
</evidence>
<dbReference type="Pfam" id="PF26133">
    <property type="entry name" value="DUF8039"/>
    <property type="match status" value="1"/>
</dbReference>
<dbReference type="Gene3D" id="1.10.418.20">
    <property type="match status" value="1"/>
</dbReference>
<feature type="region of interest" description="Disordered" evidence="4">
    <location>
        <begin position="418"/>
        <end position="489"/>
    </location>
</feature>
<comment type="caution">
    <text evidence="6">The sequence shown here is derived from an EMBL/GenBank/DDBJ whole genome shotgun (WGS) entry which is preliminary data.</text>
</comment>
<dbReference type="PROSITE" id="PS00062">
    <property type="entry name" value="ALDOKETO_REDUCTASE_2"/>
    <property type="match status" value="1"/>
</dbReference>
<dbReference type="GO" id="GO:0016491">
    <property type="term" value="F:oxidoreductase activity"/>
    <property type="evidence" value="ECO:0007669"/>
    <property type="project" value="InterPro"/>
</dbReference>
<name>A0A9D4YAI8_PEA</name>
<proteinExistence type="inferred from homology"/>
<dbReference type="InterPro" id="IPR004252">
    <property type="entry name" value="Probable_transposase_24"/>
</dbReference>
<dbReference type="InterPro" id="IPR003653">
    <property type="entry name" value="Peptidase_C48_C"/>
</dbReference>
<accession>A0A9D4YAI8</accession>
<feature type="compositionally biased region" description="Basic and acidic residues" evidence="4">
    <location>
        <begin position="323"/>
        <end position="337"/>
    </location>
</feature>
<evidence type="ECO:0000256" key="1">
    <source>
        <dbReference type="ARBA" id="ARBA00005234"/>
    </source>
</evidence>
<dbReference type="SUPFAM" id="SSF51430">
    <property type="entry name" value="NAD(P)-linked oxidoreductase"/>
    <property type="match status" value="1"/>
</dbReference>
<dbReference type="GO" id="GO:0008234">
    <property type="term" value="F:cysteine-type peptidase activity"/>
    <property type="evidence" value="ECO:0007669"/>
    <property type="project" value="InterPro"/>
</dbReference>
<dbReference type="InterPro" id="IPR036812">
    <property type="entry name" value="NAD(P)_OxRdtase_dom_sf"/>
</dbReference>
<dbReference type="GO" id="GO:0006508">
    <property type="term" value="P:proteolysis"/>
    <property type="evidence" value="ECO:0007669"/>
    <property type="project" value="UniProtKB-KW"/>
</dbReference>
<feature type="region of interest" description="Disordered" evidence="4">
    <location>
        <begin position="1"/>
        <end position="23"/>
    </location>
</feature>
<evidence type="ECO:0000313" key="6">
    <source>
        <dbReference type="EMBL" id="KAI5435357.1"/>
    </source>
</evidence>
<comment type="similarity">
    <text evidence="1">Belongs to the peptidase C48 family.</text>
</comment>
<feature type="region of interest" description="Disordered" evidence="4">
    <location>
        <begin position="323"/>
        <end position="344"/>
    </location>
</feature>
<dbReference type="EMBL" id="JAMSHJ010000002">
    <property type="protein sequence ID" value="KAI5435357.1"/>
    <property type="molecule type" value="Genomic_DNA"/>
</dbReference>
<dbReference type="InterPro" id="IPR038765">
    <property type="entry name" value="Papain-like_cys_pep_sf"/>
</dbReference>
<reference evidence="6 7" key="1">
    <citation type="journal article" date="2022" name="Nat. Genet.">
        <title>Improved pea reference genome and pan-genome highlight genomic features and evolutionary characteristics.</title>
        <authorList>
            <person name="Yang T."/>
            <person name="Liu R."/>
            <person name="Luo Y."/>
            <person name="Hu S."/>
            <person name="Wang D."/>
            <person name="Wang C."/>
            <person name="Pandey M.K."/>
            <person name="Ge S."/>
            <person name="Xu Q."/>
            <person name="Li N."/>
            <person name="Li G."/>
            <person name="Huang Y."/>
            <person name="Saxena R.K."/>
            <person name="Ji Y."/>
            <person name="Li M."/>
            <person name="Yan X."/>
            <person name="He Y."/>
            <person name="Liu Y."/>
            <person name="Wang X."/>
            <person name="Xiang C."/>
            <person name="Varshney R.K."/>
            <person name="Ding H."/>
            <person name="Gao S."/>
            <person name="Zong X."/>
        </authorList>
    </citation>
    <scope>NUCLEOTIDE SEQUENCE [LARGE SCALE GENOMIC DNA]</scope>
    <source>
        <strain evidence="6 7">cv. Zhongwan 6</strain>
    </source>
</reference>
<keyword evidence="7" id="KW-1185">Reference proteome</keyword>
<sequence length="826" mass="94273">MREMEDKMASNQDDIHDASGSRNNVENEIKRGLTVMKSIIRARDKGEKFEVHWSAEDQLIEPNGSMLASYIGFLVRQHIPITCDNWRSPELKVGKEKIWSEIQRSFHIDESRQKYCIQLAGKRLRGFRSFLSNKFLKDEEGKFVEAERPMKYAEIISAEEWDNFVAKRRNEKFHEVSDKNRKRASKPAYPYKKGRTGYARLQQRILAEEKSDATSLPEHVLWKAARVGKDGAVVEAVQNVYDECETLSQTLPSTEVQDCRSLLSRVLNVPEYFGRVRGKGFGVTPSSFYKKSKTKNPTNKEVMETLAELRAQVLELQKENAMYREERRGSEAKDTSDRASINCQPKFPEGITPCQLYLSSPTYRIVGKGKVHNTSGELLHHNPLPVGYMKVSVDLILDTDVLLPLPDVVSETTLMRDATPTRPTHKAGKGISRRIESVASQKEVPGRMLKKAGKDIPTKSGTKTNPKSQKEVPGQMLDKASKEIPTTSGTKSQIMMRLEKMVEESDIMHGAIRSVDMDEGVFGIAHSELIAKEDMQQLFEHEELGIAVIHTYIWYMYDTLMRGTELYSWWPTIILHLVCIFLPFNSGNDGHWVLVAMDLLRLMVYYLDSLPGDWSKYPSMKKTVDAAILKFRSKKNYRNRKDITWVRVQCPQQNNSIDCGFFVLRFMRDIIALNRIDIPKMIGSVLKKLFNDGVVKREDLWITSKLCAVNNGLYCRNTDHAPEDVPPALDRTLTDLQLDYVDLYLIHWPAPMKKGSVGFKPENLVQPNIASTWRAMESLYDSGKARDIGVSNFSTKKLGDLLEIARIPPAVNQVECHPSWRQDKLS</sequence>
<gene>
    <name evidence="6" type="ORF">KIW84_021968</name>
</gene>
<dbReference type="PANTHER" id="PTHR11732">
    <property type="entry name" value="ALDO/KETO REDUCTASE"/>
    <property type="match status" value="1"/>
</dbReference>
<keyword evidence="3" id="KW-0378">Hydrolase</keyword>
<feature type="domain" description="Ubiquitin-like protease family profile" evidence="5">
    <location>
        <begin position="492"/>
        <end position="670"/>
    </location>
</feature>
<dbReference type="InterPro" id="IPR058352">
    <property type="entry name" value="DUF8039"/>
</dbReference>
<dbReference type="SUPFAM" id="SSF54001">
    <property type="entry name" value="Cysteine proteinases"/>
    <property type="match status" value="1"/>
</dbReference>
<dbReference type="Gene3D" id="3.30.310.130">
    <property type="entry name" value="Ubiquitin-related"/>
    <property type="match status" value="1"/>
</dbReference>
<evidence type="ECO:0000256" key="3">
    <source>
        <dbReference type="ARBA" id="ARBA00022801"/>
    </source>
</evidence>
<evidence type="ECO:0000256" key="4">
    <source>
        <dbReference type="SAM" id="MobiDB-lite"/>
    </source>
</evidence>
<dbReference type="Gene3D" id="3.20.20.100">
    <property type="entry name" value="NADP-dependent oxidoreductase domain"/>
    <property type="match status" value="1"/>
</dbReference>
<dbReference type="PRINTS" id="PR00069">
    <property type="entry name" value="ALDKETRDTASE"/>
</dbReference>
<dbReference type="Pfam" id="PF00248">
    <property type="entry name" value="Aldo_ket_red"/>
    <property type="match status" value="1"/>
</dbReference>
<dbReference type="InterPro" id="IPR023210">
    <property type="entry name" value="NADP_OxRdtase_dom"/>
</dbReference>